<evidence type="ECO:0000313" key="2">
    <source>
        <dbReference type="EMBL" id="KAK7863080.1"/>
    </source>
</evidence>
<organism evidence="2 3">
    <name type="scientific">Gryllus longicercus</name>
    <dbReference type="NCBI Taxonomy" id="2509291"/>
    <lineage>
        <taxon>Eukaryota</taxon>
        <taxon>Metazoa</taxon>
        <taxon>Ecdysozoa</taxon>
        <taxon>Arthropoda</taxon>
        <taxon>Hexapoda</taxon>
        <taxon>Insecta</taxon>
        <taxon>Pterygota</taxon>
        <taxon>Neoptera</taxon>
        <taxon>Polyneoptera</taxon>
        <taxon>Orthoptera</taxon>
        <taxon>Ensifera</taxon>
        <taxon>Gryllidea</taxon>
        <taxon>Grylloidea</taxon>
        <taxon>Gryllidae</taxon>
        <taxon>Gryllinae</taxon>
        <taxon>Gryllus</taxon>
    </lineage>
</organism>
<name>A0AAN9VE03_9ORTH</name>
<evidence type="ECO:0000313" key="3">
    <source>
        <dbReference type="Proteomes" id="UP001378592"/>
    </source>
</evidence>
<dbReference type="AlphaFoldDB" id="A0AAN9VE03"/>
<accession>A0AAN9VE03</accession>
<comment type="caution">
    <text evidence="2">The sequence shown here is derived from an EMBL/GenBank/DDBJ whole genome shotgun (WGS) entry which is preliminary data.</text>
</comment>
<dbReference type="EMBL" id="JAZDUA010000242">
    <property type="protein sequence ID" value="KAK7863080.1"/>
    <property type="molecule type" value="Genomic_DNA"/>
</dbReference>
<gene>
    <name evidence="2" type="ORF">R5R35_011003</name>
</gene>
<keyword evidence="3" id="KW-1185">Reference proteome</keyword>
<sequence length="172" mass="18307">MKPAKQRDGRGEDAWGRRGWQRRFCGAFWTTSRRLLLAPLPSPPLPPPIPSLPRGAASEASRGLRGNRSGDVATPRGAINLFARRRKSKSEATASRVSGLGEGGGAPLLRLFVARSRGGGGGPEGWDRRRARAAGAEMATAVRGLMTVDGDGCSDCKYLVGRGYSSQKSTRC</sequence>
<reference evidence="2 3" key="1">
    <citation type="submission" date="2024-03" db="EMBL/GenBank/DDBJ databases">
        <title>The genome assembly and annotation of the cricket Gryllus longicercus Weissman &amp; Gray.</title>
        <authorList>
            <person name="Szrajer S."/>
            <person name="Gray D."/>
            <person name="Ylla G."/>
        </authorList>
    </citation>
    <scope>NUCLEOTIDE SEQUENCE [LARGE SCALE GENOMIC DNA]</scope>
    <source>
        <strain evidence="2">DAG 2021-001</strain>
        <tissue evidence="2">Whole body minus gut</tissue>
    </source>
</reference>
<protein>
    <submittedName>
        <fullName evidence="2">Uncharacterized protein</fullName>
    </submittedName>
</protein>
<evidence type="ECO:0000256" key="1">
    <source>
        <dbReference type="SAM" id="MobiDB-lite"/>
    </source>
</evidence>
<dbReference type="Proteomes" id="UP001378592">
    <property type="component" value="Unassembled WGS sequence"/>
</dbReference>
<proteinExistence type="predicted"/>
<feature type="region of interest" description="Disordered" evidence="1">
    <location>
        <begin position="44"/>
        <end position="77"/>
    </location>
</feature>